<organism evidence="1">
    <name type="scientific">Brassica cretica</name>
    <name type="common">Mustard</name>
    <dbReference type="NCBI Taxonomy" id="69181"/>
    <lineage>
        <taxon>Eukaryota</taxon>
        <taxon>Viridiplantae</taxon>
        <taxon>Streptophyta</taxon>
        <taxon>Embryophyta</taxon>
        <taxon>Tracheophyta</taxon>
        <taxon>Spermatophyta</taxon>
        <taxon>Magnoliopsida</taxon>
        <taxon>eudicotyledons</taxon>
        <taxon>Gunneridae</taxon>
        <taxon>Pentapetalae</taxon>
        <taxon>rosids</taxon>
        <taxon>malvids</taxon>
        <taxon>Brassicales</taxon>
        <taxon>Brassicaceae</taxon>
        <taxon>Brassiceae</taxon>
        <taxon>Brassica</taxon>
    </lineage>
</organism>
<reference evidence="1" key="1">
    <citation type="submission" date="2019-12" db="EMBL/GenBank/DDBJ databases">
        <title>Genome sequencing and annotation of Brassica cretica.</title>
        <authorList>
            <person name="Studholme D.J."/>
            <person name="Sarris P.F."/>
        </authorList>
    </citation>
    <scope>NUCLEOTIDE SEQUENCE</scope>
    <source>
        <strain evidence="1">PFS-102/07</strain>
        <tissue evidence="1">Leaf</tissue>
    </source>
</reference>
<dbReference type="AlphaFoldDB" id="A0A8S9IX88"/>
<evidence type="ECO:0000313" key="1">
    <source>
        <dbReference type="EMBL" id="KAF2574375.1"/>
    </source>
</evidence>
<dbReference type="EMBL" id="QGKY02001015">
    <property type="protein sequence ID" value="KAF2574375.1"/>
    <property type="molecule type" value="Genomic_DNA"/>
</dbReference>
<proteinExistence type="predicted"/>
<accession>A0A8S9IX88</accession>
<gene>
    <name evidence="1" type="ORF">F2Q70_00004594</name>
</gene>
<sequence>MLTEQMKPTHTAMRNNKRFLQVQELGIAYDNGESQTWRDSLIGSAANREDEELAVEGRSRLEAEKRRMHMSFILIILCAFI</sequence>
<name>A0A8S9IX88_BRACR</name>
<comment type="caution">
    <text evidence="1">The sequence shown here is derived from an EMBL/GenBank/DDBJ whole genome shotgun (WGS) entry which is preliminary data.</text>
</comment>
<protein>
    <submittedName>
        <fullName evidence="1">Uncharacterized protein</fullName>
    </submittedName>
</protein>